<reference evidence="4 5" key="1">
    <citation type="journal article" date="2020" name="Virus Evol.">
        <title>Analysis of the virome associated to grapevine downy mildew lesions reveals new mycovirus lineages.</title>
        <authorList>
            <person name="Chiapello M."/>
            <person name="Rodriguez-Romero J."/>
            <person name="Ayllon M.A."/>
            <person name="Turina M."/>
        </authorList>
    </citation>
    <scope>NUCLEOTIDE SEQUENCE [LARGE SCALE GENOMIC DNA]</scope>
    <source>
        <strain evidence="4">DMG-F_43504</strain>
    </source>
</reference>
<sequence length="651" mass="74311">MDKVRRGDSLKSSRRSALLERFESFVATVELTYNVSLARPRLEEFGDIKRFCSGLLEGQIDHPWRVSLRGLSATSRMSIAHSLFLFRKLIPSEAPQLGPYLEKMSTPQDPADPRFLRFAVSMVNRIFPRGWDRSYLDKVTMSTLPLSACFERGRGGGGCRGLEAQARWDRMDFASYVSESVAPRRRGVSRVTSILTEGKWRIISIPPRVDNALRPLHVSMYDHISRQDWCLRGDAKPSRFGDFTPVEGEVFVSGDYESATDNLNSEVQHTILEAVLNRARSIPPGIRAHALSTFSSLLTAEKYQPGGVYDSVSEQRRGQLMGQLCSFPLLCLTNYITFKWLVRRDVPVRINGDDIVFRGTPQECDVWSRGVGASGLTLSVGKTLVHPRFFSLNSAMFRSGKKPTFVPFIRPKTVWSLKERECEKISSLANRFYSFAVGYGKERREKLARWFLTNNMATIHRCRRSLTRGMGIKVSEGTLRATGLWHRELFYLEHSSEPALPTKSFAEIWSNDTPSGWTRVSPRWYPREVLRGWEYRYSHETVANAWKNDVNADPLAAERWMEWCDQGCSTWGLGSFVNTRMRKLLGLSRKELWRYVCIRRNESVFGRVRFERGKGCVRPDVDCSYNDVDNNSPVAVMEGSFKHCPPPSCLL</sequence>
<evidence type="ECO:0000313" key="5">
    <source>
        <dbReference type="Proteomes" id="UP000831083"/>
    </source>
</evidence>
<name>A0ABX6FJM0_9VIRU</name>
<keyword evidence="1" id="KW-0696">RNA-directed RNA polymerase</keyword>
<organism evidence="4 5">
    <name type="scientific">Plasmopara viticola lesion associated ourmia-like virus 14</name>
    <dbReference type="NCBI Taxonomy" id="2686481"/>
    <lineage>
        <taxon>Viruses</taxon>
        <taxon>Riboviria</taxon>
        <taxon>Orthornavirae</taxon>
        <taxon>Lenarviricota</taxon>
        <taxon>Miaviricetes</taxon>
        <taxon>Ourlivirales</taxon>
        <taxon>Botourmiaviridae</taxon>
        <taxon>Magoulivirus</taxon>
        <taxon>Magoulivirus kappaplasmoparae</taxon>
    </lineage>
</organism>
<proteinExistence type="predicted"/>
<evidence type="ECO:0000313" key="4">
    <source>
        <dbReference type="EMBL" id="QGY72544.1"/>
    </source>
</evidence>
<evidence type="ECO:0000256" key="1">
    <source>
        <dbReference type="ARBA" id="ARBA00022484"/>
    </source>
</evidence>
<dbReference type="GeneID" id="80538701"/>
<evidence type="ECO:0000256" key="2">
    <source>
        <dbReference type="ARBA" id="ARBA00022679"/>
    </source>
</evidence>
<keyword evidence="5" id="KW-1185">Reference proteome</keyword>
<dbReference type="InterPro" id="IPR043502">
    <property type="entry name" value="DNA/RNA_pol_sf"/>
</dbReference>
<protein>
    <submittedName>
        <fullName evidence="4">RNA dependent RNA polymerase</fullName>
    </submittedName>
</protein>
<dbReference type="SUPFAM" id="SSF56672">
    <property type="entry name" value="DNA/RNA polymerases"/>
    <property type="match status" value="1"/>
</dbReference>
<keyword evidence="3" id="KW-0548">Nucleotidyltransferase</keyword>
<dbReference type="EMBL" id="MN532601">
    <property type="protein sequence ID" value="QGY72544.1"/>
    <property type="molecule type" value="Genomic_RNA"/>
</dbReference>
<dbReference type="Proteomes" id="UP000831083">
    <property type="component" value="Segment"/>
</dbReference>
<accession>A0ABX6FJM0</accession>
<keyword evidence="2" id="KW-0808">Transferase</keyword>
<dbReference type="RefSeq" id="YP_010800214.1">
    <property type="nucleotide sequence ID" value="NC_076749.1"/>
</dbReference>
<evidence type="ECO:0000256" key="3">
    <source>
        <dbReference type="ARBA" id="ARBA00022695"/>
    </source>
</evidence>